<name>A0ABP7UYE3_9FLAO</name>
<sequence>MERENFINKVLNSVDGITKVTLGDVVFQRIENQINETTISPRTMWLVAASIAVLVSFNILLLNGKTNPNQSEMASLEHSINKSNQLYK</sequence>
<feature type="transmembrane region" description="Helical" evidence="1">
    <location>
        <begin position="44"/>
        <end position="63"/>
    </location>
</feature>
<dbReference type="EMBL" id="BAABCS010000020">
    <property type="protein sequence ID" value="GAA4054971.1"/>
    <property type="molecule type" value="Genomic_DNA"/>
</dbReference>
<dbReference type="Proteomes" id="UP001500426">
    <property type="component" value="Unassembled WGS sequence"/>
</dbReference>
<dbReference type="RefSeq" id="WP_345094487.1">
    <property type="nucleotide sequence ID" value="NZ_BAABCS010000020.1"/>
</dbReference>
<protein>
    <submittedName>
        <fullName evidence="2">Uncharacterized protein</fullName>
    </submittedName>
</protein>
<organism evidence="2 3">
    <name type="scientific">Flavobacterium chungnamense</name>
    <dbReference type="NCBI Taxonomy" id="706182"/>
    <lineage>
        <taxon>Bacteria</taxon>
        <taxon>Pseudomonadati</taxon>
        <taxon>Bacteroidota</taxon>
        <taxon>Flavobacteriia</taxon>
        <taxon>Flavobacteriales</taxon>
        <taxon>Flavobacteriaceae</taxon>
        <taxon>Flavobacterium</taxon>
    </lineage>
</organism>
<evidence type="ECO:0000313" key="3">
    <source>
        <dbReference type="Proteomes" id="UP001500426"/>
    </source>
</evidence>
<accession>A0ABP7UYE3</accession>
<gene>
    <name evidence="2" type="ORF">GCM10022388_21810</name>
</gene>
<evidence type="ECO:0000313" key="2">
    <source>
        <dbReference type="EMBL" id="GAA4054971.1"/>
    </source>
</evidence>
<keyword evidence="1" id="KW-1133">Transmembrane helix</keyword>
<proteinExistence type="predicted"/>
<reference evidence="3" key="1">
    <citation type="journal article" date="2019" name="Int. J. Syst. Evol. Microbiol.">
        <title>The Global Catalogue of Microorganisms (GCM) 10K type strain sequencing project: providing services to taxonomists for standard genome sequencing and annotation.</title>
        <authorList>
            <consortium name="The Broad Institute Genomics Platform"/>
            <consortium name="The Broad Institute Genome Sequencing Center for Infectious Disease"/>
            <person name="Wu L."/>
            <person name="Ma J."/>
        </authorList>
    </citation>
    <scope>NUCLEOTIDE SEQUENCE [LARGE SCALE GENOMIC DNA]</scope>
    <source>
        <strain evidence="3">JCM 17068</strain>
    </source>
</reference>
<keyword evidence="3" id="KW-1185">Reference proteome</keyword>
<keyword evidence="1" id="KW-0812">Transmembrane</keyword>
<evidence type="ECO:0000256" key="1">
    <source>
        <dbReference type="SAM" id="Phobius"/>
    </source>
</evidence>
<keyword evidence="1" id="KW-0472">Membrane</keyword>
<comment type="caution">
    <text evidence="2">The sequence shown here is derived from an EMBL/GenBank/DDBJ whole genome shotgun (WGS) entry which is preliminary data.</text>
</comment>